<keyword evidence="1" id="KW-0175">Coiled coil</keyword>
<accession>A0AAV6XVQ7</accession>
<dbReference type="EMBL" id="WHWC01000003">
    <property type="protein sequence ID" value="KAG8387101.1"/>
    <property type="molecule type" value="Genomic_DNA"/>
</dbReference>
<evidence type="ECO:0000313" key="3">
    <source>
        <dbReference type="Proteomes" id="UP000826271"/>
    </source>
</evidence>
<evidence type="ECO:0000256" key="1">
    <source>
        <dbReference type="SAM" id="Coils"/>
    </source>
</evidence>
<feature type="coiled-coil region" evidence="1">
    <location>
        <begin position="36"/>
        <end position="63"/>
    </location>
</feature>
<sequence>MQRSTELESSHETLTRDLDLKIQEAISNFTNRDTEAKVLYEKAQVLENEVNGYQEQFASHMNTITEWTENHSKVSELHSTVEALVSEAETRLEEVVLKCNLSDLEAKDLHEKNGVRKHRQF</sequence>
<name>A0AAV6XVQ7_9LAMI</name>
<dbReference type="PANTHER" id="PTHR43049">
    <property type="entry name" value="EARLY ENDOSOME ANTIGEN"/>
    <property type="match status" value="1"/>
</dbReference>
<dbReference type="AlphaFoldDB" id="A0AAV6XVQ7"/>
<comment type="caution">
    <text evidence="2">The sequence shown here is derived from an EMBL/GenBank/DDBJ whole genome shotgun (WGS) entry which is preliminary data.</text>
</comment>
<gene>
    <name evidence="2" type="ORF">BUALT_Bualt03G0218300</name>
</gene>
<dbReference type="PANTHER" id="PTHR43049:SF1">
    <property type="entry name" value="EARLY ENDOSOME ANTIGEN"/>
    <property type="match status" value="1"/>
</dbReference>
<evidence type="ECO:0000313" key="2">
    <source>
        <dbReference type="EMBL" id="KAG8387101.1"/>
    </source>
</evidence>
<organism evidence="2 3">
    <name type="scientific">Buddleja alternifolia</name>
    <dbReference type="NCBI Taxonomy" id="168488"/>
    <lineage>
        <taxon>Eukaryota</taxon>
        <taxon>Viridiplantae</taxon>
        <taxon>Streptophyta</taxon>
        <taxon>Embryophyta</taxon>
        <taxon>Tracheophyta</taxon>
        <taxon>Spermatophyta</taxon>
        <taxon>Magnoliopsida</taxon>
        <taxon>eudicotyledons</taxon>
        <taxon>Gunneridae</taxon>
        <taxon>Pentapetalae</taxon>
        <taxon>asterids</taxon>
        <taxon>lamiids</taxon>
        <taxon>Lamiales</taxon>
        <taxon>Scrophulariaceae</taxon>
        <taxon>Buddlejeae</taxon>
        <taxon>Buddleja</taxon>
    </lineage>
</organism>
<proteinExistence type="predicted"/>
<reference evidence="2" key="1">
    <citation type="submission" date="2019-10" db="EMBL/GenBank/DDBJ databases">
        <authorList>
            <person name="Zhang R."/>
            <person name="Pan Y."/>
            <person name="Wang J."/>
            <person name="Ma R."/>
            <person name="Yu S."/>
        </authorList>
    </citation>
    <scope>NUCLEOTIDE SEQUENCE</scope>
    <source>
        <strain evidence="2">LA-IB0</strain>
        <tissue evidence="2">Leaf</tissue>
    </source>
</reference>
<protein>
    <submittedName>
        <fullName evidence="2">Uncharacterized protein</fullName>
    </submittedName>
</protein>
<dbReference type="Proteomes" id="UP000826271">
    <property type="component" value="Unassembled WGS sequence"/>
</dbReference>
<keyword evidence="3" id="KW-1185">Reference proteome</keyword>